<comment type="caution">
    <text evidence="12">The sequence shown here is derived from an EMBL/GenBank/DDBJ whole genome shotgun (WGS) entry which is preliminary data.</text>
</comment>
<dbReference type="Gene3D" id="1.10.510.10">
    <property type="entry name" value="Transferase(Phosphotransferase) domain 1"/>
    <property type="match status" value="2"/>
</dbReference>
<dbReference type="SMART" id="SM00220">
    <property type="entry name" value="S_TKc"/>
    <property type="match status" value="1"/>
</dbReference>
<keyword evidence="2 10" id="KW-0723">Serine/threonine-protein kinase</keyword>
<evidence type="ECO:0000256" key="8">
    <source>
        <dbReference type="ARBA" id="ARBA00048679"/>
    </source>
</evidence>
<evidence type="ECO:0000256" key="10">
    <source>
        <dbReference type="RuleBase" id="RU000304"/>
    </source>
</evidence>
<dbReference type="PROSITE" id="PS50011">
    <property type="entry name" value="PROTEIN_KINASE_DOM"/>
    <property type="match status" value="1"/>
</dbReference>
<dbReference type="Proteomes" id="UP000279236">
    <property type="component" value="Unassembled WGS sequence"/>
</dbReference>
<reference evidence="12 13" key="1">
    <citation type="submission" date="2018-11" db="EMBL/GenBank/DDBJ databases">
        <title>Genome sequence of Apiotrichum porosum DSM 27194.</title>
        <authorList>
            <person name="Aliyu H."/>
            <person name="Gorte O."/>
            <person name="Ochsenreither K."/>
        </authorList>
    </citation>
    <scope>NUCLEOTIDE SEQUENCE [LARGE SCALE GENOMIC DNA]</scope>
    <source>
        <strain evidence="12 13">DSM 27194</strain>
    </source>
</reference>
<evidence type="ECO:0000313" key="12">
    <source>
        <dbReference type="EMBL" id="RSH80238.1"/>
    </source>
</evidence>
<proteinExistence type="inferred from homology"/>
<dbReference type="InterPro" id="IPR000719">
    <property type="entry name" value="Prot_kinase_dom"/>
</dbReference>
<dbReference type="Pfam" id="PF00069">
    <property type="entry name" value="Pkinase"/>
    <property type="match status" value="2"/>
</dbReference>
<dbReference type="GeneID" id="39593354"/>
<dbReference type="InterPro" id="IPR017441">
    <property type="entry name" value="Protein_kinase_ATP_BS"/>
</dbReference>
<evidence type="ECO:0000259" key="11">
    <source>
        <dbReference type="PROSITE" id="PS50011"/>
    </source>
</evidence>
<dbReference type="EMBL" id="RSCE01000008">
    <property type="protein sequence ID" value="RSH80238.1"/>
    <property type="molecule type" value="Genomic_DNA"/>
</dbReference>
<comment type="catalytic activity">
    <reaction evidence="8">
        <text>L-seryl-[protein] + ATP = O-phospho-L-seryl-[protein] + ADP + H(+)</text>
        <dbReference type="Rhea" id="RHEA:17989"/>
        <dbReference type="Rhea" id="RHEA-COMP:9863"/>
        <dbReference type="Rhea" id="RHEA-COMP:11604"/>
        <dbReference type="ChEBI" id="CHEBI:15378"/>
        <dbReference type="ChEBI" id="CHEBI:29999"/>
        <dbReference type="ChEBI" id="CHEBI:30616"/>
        <dbReference type="ChEBI" id="CHEBI:83421"/>
        <dbReference type="ChEBI" id="CHEBI:456216"/>
        <dbReference type="EC" id="2.7.11.1"/>
    </reaction>
</comment>
<dbReference type="GO" id="GO:0005524">
    <property type="term" value="F:ATP binding"/>
    <property type="evidence" value="ECO:0007669"/>
    <property type="project" value="UniProtKB-UniRule"/>
</dbReference>
<dbReference type="InterPro" id="IPR011009">
    <property type="entry name" value="Kinase-like_dom_sf"/>
</dbReference>
<dbReference type="EC" id="2.7.11.1" evidence="1"/>
<dbReference type="AlphaFoldDB" id="A0A427XN65"/>
<accession>A0A427XN65</accession>
<dbReference type="PROSITE" id="PS00107">
    <property type="entry name" value="PROTEIN_KINASE_ATP"/>
    <property type="match status" value="1"/>
</dbReference>
<evidence type="ECO:0000256" key="4">
    <source>
        <dbReference type="ARBA" id="ARBA00022741"/>
    </source>
</evidence>
<feature type="binding site" evidence="9">
    <location>
        <position position="71"/>
    </location>
    <ligand>
        <name>ATP</name>
        <dbReference type="ChEBI" id="CHEBI:30616"/>
    </ligand>
</feature>
<dbReference type="GO" id="GO:0032889">
    <property type="term" value="P:regulation of vacuole fusion, non-autophagic"/>
    <property type="evidence" value="ECO:0007669"/>
    <property type="project" value="TreeGrafter"/>
</dbReference>
<dbReference type="SUPFAM" id="SSF56112">
    <property type="entry name" value="Protein kinase-like (PK-like)"/>
    <property type="match status" value="1"/>
</dbReference>
<keyword evidence="4 9" id="KW-0547">Nucleotide-binding</keyword>
<dbReference type="GO" id="GO:0005773">
    <property type="term" value="C:vacuole"/>
    <property type="evidence" value="ECO:0007669"/>
    <property type="project" value="GOC"/>
</dbReference>
<gene>
    <name evidence="12" type="ORF">EHS24_008811</name>
</gene>
<dbReference type="GO" id="GO:0005794">
    <property type="term" value="C:Golgi apparatus"/>
    <property type="evidence" value="ECO:0007669"/>
    <property type="project" value="TreeGrafter"/>
</dbReference>
<comment type="catalytic activity">
    <reaction evidence="7">
        <text>L-threonyl-[protein] + ATP = O-phospho-L-threonyl-[protein] + ADP + H(+)</text>
        <dbReference type="Rhea" id="RHEA:46608"/>
        <dbReference type="Rhea" id="RHEA-COMP:11060"/>
        <dbReference type="Rhea" id="RHEA-COMP:11605"/>
        <dbReference type="ChEBI" id="CHEBI:15378"/>
        <dbReference type="ChEBI" id="CHEBI:30013"/>
        <dbReference type="ChEBI" id="CHEBI:30616"/>
        <dbReference type="ChEBI" id="CHEBI:61977"/>
        <dbReference type="ChEBI" id="CHEBI:456216"/>
        <dbReference type="EC" id="2.7.11.1"/>
    </reaction>
</comment>
<comment type="similarity">
    <text evidence="10">Belongs to the protein kinase superfamily.</text>
</comment>
<feature type="domain" description="Protein kinase" evidence="11">
    <location>
        <begin position="42"/>
        <end position="357"/>
    </location>
</feature>
<dbReference type="GO" id="GO:0004674">
    <property type="term" value="F:protein serine/threonine kinase activity"/>
    <property type="evidence" value="ECO:0007669"/>
    <property type="project" value="UniProtKB-KW"/>
</dbReference>
<evidence type="ECO:0000313" key="13">
    <source>
        <dbReference type="Proteomes" id="UP000279236"/>
    </source>
</evidence>
<dbReference type="OrthoDB" id="248923at2759"/>
<dbReference type="PANTHER" id="PTHR45998:SF2">
    <property type="entry name" value="SERINE_THREONINE-PROTEIN KINASE 16"/>
    <property type="match status" value="1"/>
</dbReference>
<dbReference type="InterPro" id="IPR008271">
    <property type="entry name" value="Ser/Thr_kinase_AS"/>
</dbReference>
<dbReference type="RefSeq" id="XP_028475185.1">
    <property type="nucleotide sequence ID" value="XM_028624113.1"/>
</dbReference>
<dbReference type="InterPro" id="IPR052239">
    <property type="entry name" value="Ser/Thr-specific_kinases"/>
</dbReference>
<name>A0A427XN65_9TREE</name>
<evidence type="ECO:0000256" key="7">
    <source>
        <dbReference type="ARBA" id="ARBA00047899"/>
    </source>
</evidence>
<evidence type="ECO:0000256" key="5">
    <source>
        <dbReference type="ARBA" id="ARBA00022777"/>
    </source>
</evidence>
<evidence type="ECO:0000256" key="1">
    <source>
        <dbReference type="ARBA" id="ARBA00012513"/>
    </source>
</evidence>
<dbReference type="CDD" id="cd13986">
    <property type="entry name" value="STKc_16"/>
    <property type="match status" value="1"/>
</dbReference>
<evidence type="ECO:0000256" key="6">
    <source>
        <dbReference type="ARBA" id="ARBA00022840"/>
    </source>
</evidence>
<keyword evidence="5" id="KW-0418">Kinase</keyword>
<keyword evidence="13" id="KW-1185">Reference proteome</keyword>
<evidence type="ECO:0000256" key="9">
    <source>
        <dbReference type="PROSITE-ProRule" id="PRU10141"/>
    </source>
</evidence>
<dbReference type="PANTHER" id="PTHR45998">
    <property type="entry name" value="SERINE/THREONINE-PROTEIN KINASE 16"/>
    <property type="match status" value="1"/>
</dbReference>
<evidence type="ECO:0000256" key="3">
    <source>
        <dbReference type="ARBA" id="ARBA00022679"/>
    </source>
</evidence>
<dbReference type="STRING" id="105984.A0A427XN65"/>
<evidence type="ECO:0000256" key="2">
    <source>
        <dbReference type="ARBA" id="ARBA00022527"/>
    </source>
</evidence>
<keyword evidence="3" id="KW-0808">Transferase</keyword>
<organism evidence="12 13">
    <name type="scientific">Apiotrichum porosum</name>
    <dbReference type="NCBI Taxonomy" id="105984"/>
    <lineage>
        <taxon>Eukaryota</taxon>
        <taxon>Fungi</taxon>
        <taxon>Dikarya</taxon>
        <taxon>Basidiomycota</taxon>
        <taxon>Agaricomycotina</taxon>
        <taxon>Tremellomycetes</taxon>
        <taxon>Trichosporonales</taxon>
        <taxon>Trichosporonaceae</taxon>
        <taxon>Apiotrichum</taxon>
    </lineage>
</organism>
<dbReference type="GO" id="GO:0006624">
    <property type="term" value="P:vacuolar protein processing"/>
    <property type="evidence" value="ECO:0007669"/>
    <property type="project" value="TreeGrafter"/>
</dbReference>
<keyword evidence="6 9" id="KW-0067">ATP-binding</keyword>
<sequence>MNEHNLLIALDRIKFYARDALVTVTQCICRPDATLKINGRQFKVERLLGEGGFSFVYLIRDTSSGRLFALKKVIIMTGQEGVQAAMREIEAYRRFRHPNIIKLFDSAVVQDESADGKIIYMFLPYYTHGNLQDLMAQVSVTGNRVEEDRLLRMFHGTCLGVRAMHQYRLPAVNATYPPQRDEDPLMPDELVFDAPEDEPGQVGELVPYAHRDIKPGNIMLADDDTPILMDFGSTIKARIEVTTRQQALLEQDIAAEHSTMPYRAPELFDVKTGKTLDEKVDIWSLGCTLFAVAYGFSPFETDGSSLAMAVMSGRYRHPGGYSERLTKLIDAMLVVDPEQRPDIQQVLDLTEAAMRHS</sequence>
<dbReference type="PROSITE" id="PS00108">
    <property type="entry name" value="PROTEIN_KINASE_ST"/>
    <property type="match status" value="1"/>
</dbReference>
<protein>
    <recommendedName>
        <fullName evidence="1">non-specific serine/threonine protein kinase</fullName>
        <ecNumber evidence="1">2.7.11.1</ecNumber>
    </recommendedName>
</protein>